<dbReference type="EMBL" id="JAHVJA010000001">
    <property type="protein sequence ID" value="MBY6138428.1"/>
    <property type="molecule type" value="Genomic_DNA"/>
</dbReference>
<dbReference type="EC" id="2.4.1.255" evidence="3"/>
<dbReference type="PROSITE" id="PS50005">
    <property type="entry name" value="TPR"/>
    <property type="match status" value="2"/>
</dbReference>
<dbReference type="RefSeq" id="WP_222507276.1">
    <property type="nucleotide sequence ID" value="NZ_JAHVJA010000001.1"/>
</dbReference>
<dbReference type="Gene3D" id="3.40.50.11380">
    <property type="match status" value="1"/>
</dbReference>
<evidence type="ECO:0000256" key="4">
    <source>
        <dbReference type="ARBA" id="ARBA00022676"/>
    </source>
</evidence>
<keyword evidence="5" id="KW-0808">Transferase</keyword>
<protein>
    <recommendedName>
        <fullName evidence="3">protein O-GlcNAc transferase</fullName>
        <ecNumber evidence="3">2.4.1.255</ecNumber>
    </recommendedName>
</protein>
<dbReference type="PANTHER" id="PTHR44998">
    <property type="match status" value="1"/>
</dbReference>
<feature type="domain" description="O-GlcNAc transferase C-terminal" evidence="9">
    <location>
        <begin position="220"/>
        <end position="393"/>
    </location>
</feature>
<comment type="pathway">
    <text evidence="1">Protein modification; protein glycosylation.</text>
</comment>
<evidence type="ECO:0000259" key="9">
    <source>
        <dbReference type="Pfam" id="PF13844"/>
    </source>
</evidence>
<keyword evidence="11" id="KW-1185">Reference proteome</keyword>
<evidence type="ECO:0000256" key="3">
    <source>
        <dbReference type="ARBA" id="ARBA00011970"/>
    </source>
</evidence>
<evidence type="ECO:0000256" key="8">
    <source>
        <dbReference type="PROSITE-ProRule" id="PRU00339"/>
    </source>
</evidence>
<dbReference type="SMART" id="SM00028">
    <property type="entry name" value="TPR"/>
    <property type="match status" value="3"/>
</dbReference>
<evidence type="ECO:0000256" key="1">
    <source>
        <dbReference type="ARBA" id="ARBA00004922"/>
    </source>
</evidence>
<proteinExistence type="inferred from homology"/>
<evidence type="ECO:0000313" key="10">
    <source>
        <dbReference type="EMBL" id="MBY6138428.1"/>
    </source>
</evidence>
<reference evidence="10 11" key="1">
    <citation type="submission" date="2021-06" db="EMBL/GenBank/DDBJ databases">
        <title>50 bacteria genomes isolated from Dapeng, Shenzhen, China.</title>
        <authorList>
            <person name="Zheng W."/>
            <person name="Yu S."/>
            <person name="Huang Y."/>
        </authorList>
    </citation>
    <scope>NUCLEOTIDE SEQUENCE [LARGE SCALE GENOMIC DNA]</scope>
    <source>
        <strain evidence="10 11">DP1N14-2</strain>
    </source>
</reference>
<dbReference type="Gene3D" id="1.25.40.10">
    <property type="entry name" value="Tetratricopeptide repeat domain"/>
    <property type="match status" value="2"/>
</dbReference>
<dbReference type="InterPro" id="IPR019734">
    <property type="entry name" value="TPR_rpt"/>
</dbReference>
<evidence type="ECO:0000256" key="5">
    <source>
        <dbReference type="ARBA" id="ARBA00022679"/>
    </source>
</evidence>
<comment type="similarity">
    <text evidence="2">Belongs to the glycosyltransferase 41 family. O-GlcNAc transferase subfamily.</text>
</comment>
<dbReference type="SUPFAM" id="SSF48452">
    <property type="entry name" value="TPR-like"/>
    <property type="match status" value="1"/>
</dbReference>
<keyword evidence="6" id="KW-0677">Repeat</keyword>
<dbReference type="Pfam" id="PF13844">
    <property type="entry name" value="Glyco_transf_41"/>
    <property type="match status" value="2"/>
</dbReference>
<dbReference type="Pfam" id="PF13176">
    <property type="entry name" value="TPR_7"/>
    <property type="match status" value="1"/>
</dbReference>
<comment type="caution">
    <text evidence="10">The sequence shown here is derived from an EMBL/GenBank/DDBJ whole genome shotgun (WGS) entry which is preliminary data.</text>
</comment>
<evidence type="ECO:0000256" key="7">
    <source>
        <dbReference type="ARBA" id="ARBA00022803"/>
    </source>
</evidence>
<feature type="repeat" description="TPR" evidence="8">
    <location>
        <begin position="93"/>
        <end position="126"/>
    </location>
</feature>
<feature type="domain" description="O-GlcNAc transferase C-terminal" evidence="9">
    <location>
        <begin position="399"/>
        <end position="588"/>
    </location>
</feature>
<keyword evidence="4" id="KW-0328">Glycosyltransferase</keyword>
<dbReference type="SUPFAM" id="SSF53756">
    <property type="entry name" value="UDP-Glycosyltransferase/glycogen phosphorylase"/>
    <property type="match status" value="1"/>
</dbReference>
<accession>A0ABS7NB63</accession>
<evidence type="ECO:0000313" key="11">
    <source>
        <dbReference type="Proteomes" id="UP000766629"/>
    </source>
</evidence>
<dbReference type="InterPro" id="IPR011990">
    <property type="entry name" value="TPR-like_helical_dom_sf"/>
</dbReference>
<organism evidence="10 11">
    <name type="scientific">Leisingera daeponensis</name>
    <dbReference type="NCBI Taxonomy" id="405746"/>
    <lineage>
        <taxon>Bacteria</taxon>
        <taxon>Pseudomonadati</taxon>
        <taxon>Pseudomonadota</taxon>
        <taxon>Alphaproteobacteria</taxon>
        <taxon>Rhodobacterales</taxon>
        <taxon>Roseobacteraceae</taxon>
        <taxon>Leisingera</taxon>
    </lineage>
</organism>
<sequence>MSNSGAQHFLASNLSGAAKGAAKTPGFPGAVVSNQRANFAMALKHGMMKSNDVPVREQVVRLMKMSRKKAVERSFDDALYLMEQALELDPKNRSIHTALGEIYELMEKRDKALLCHIEALRLEPQNPECLAYIGSYLMRIGQDEEAINYFQDTLKFAPSNEVVFARMMHLKRRKCDWSEFGKSRKKIKNFTKVMKAIDPFSFLSIADDPDLQMQYSVLAANANKVSKKETAAFTAPLPKKDKIRIGYFSCDFLDHATMYLIGRMFELHDREKFEIYIYDYGAMTNQEGRLRAEKSADVYRQVGGVDSETIVEQARQDGLDIAVDLKGHTKGNRINLFDYRMAPVQISYLGYPGTTGVESIDYMVADPVVVPPKYRKYYTEKVLYMPDCYQSNDDSRKAACHVPARADMGLPEDALVFCSFNSPYKVSPDEFDIWMKLLKLVPDSVLWFYAAKDDIRENVLAEAKRRGIGRERIIFAGFAKQEEHLARLPLADIFLDTFFVNAHTTASDALWAGVPVVTKVGKQFAARVAASLLHAVGTDELVTSTPQQYQALALKLARDREYLAEMKARVKAGIETGPLYDTERFTRNFEALLEKTLERFNAGLKPDHISLQ</sequence>
<dbReference type="PANTHER" id="PTHR44998:SF1">
    <property type="entry name" value="UDP-N-ACETYLGLUCOSAMINE--PEPTIDE N-ACETYLGLUCOSAMINYLTRANSFERASE 110 KDA SUBUNIT"/>
    <property type="match status" value="1"/>
</dbReference>
<name>A0ABS7NB63_9RHOB</name>
<feature type="repeat" description="TPR" evidence="8">
    <location>
        <begin position="127"/>
        <end position="160"/>
    </location>
</feature>
<evidence type="ECO:0000256" key="2">
    <source>
        <dbReference type="ARBA" id="ARBA00005386"/>
    </source>
</evidence>
<dbReference type="InterPro" id="IPR029489">
    <property type="entry name" value="OGT/SEC/SPY_C"/>
</dbReference>
<dbReference type="Gene3D" id="3.40.50.2000">
    <property type="entry name" value="Glycogen Phosphorylase B"/>
    <property type="match status" value="1"/>
</dbReference>
<dbReference type="Proteomes" id="UP000766629">
    <property type="component" value="Unassembled WGS sequence"/>
</dbReference>
<gene>
    <name evidence="10" type="ORF">KUV26_03180</name>
</gene>
<keyword evidence="7 8" id="KW-0802">TPR repeat</keyword>
<evidence type="ECO:0000256" key="6">
    <source>
        <dbReference type="ARBA" id="ARBA00022737"/>
    </source>
</evidence>